<feature type="signal peptide" evidence="4">
    <location>
        <begin position="1"/>
        <end position="23"/>
    </location>
</feature>
<feature type="coiled-coil region" evidence="1">
    <location>
        <begin position="276"/>
        <end position="317"/>
    </location>
</feature>
<keyword evidence="3" id="KW-0812">Transmembrane</keyword>
<reference evidence="5" key="1">
    <citation type="submission" date="2022-10" db="EMBL/GenBank/DDBJ databases">
        <title>Complete genome sequence of Schlegelella aquatica LMG 23380.</title>
        <authorList>
            <person name="Musilova J."/>
            <person name="Kourilova X."/>
            <person name="Bezdicek M."/>
            <person name="Hermankova K."/>
            <person name="Obruca S."/>
            <person name="Sedlar K."/>
        </authorList>
    </citation>
    <scope>NUCLEOTIDE SEQUENCE</scope>
    <source>
        <strain evidence="5">LMG 23380</strain>
    </source>
</reference>
<feature type="compositionally biased region" description="Low complexity" evidence="2">
    <location>
        <begin position="410"/>
        <end position="420"/>
    </location>
</feature>
<evidence type="ECO:0000256" key="4">
    <source>
        <dbReference type="SAM" id="SignalP"/>
    </source>
</evidence>
<feature type="compositionally biased region" description="Basic and acidic residues" evidence="2">
    <location>
        <begin position="176"/>
        <end position="195"/>
    </location>
</feature>
<sequence length="688" mass="72944">MKIQRVQLACMIALLGAPSLSTALGWGNPRTSAVLGRPLDFAVPVRVEPGEEFASECVDAEVHFGESRVSGSQVQVRVEPLPGAAGERLVRVQTTASIEEPIVSIQVGTGCRARLVRKFVAFADPPLVATDGTALPGVSGLPSTSGAAAQEGRRPRAEAPRTGPSAQASGEGASKTNERRAASRTAARERADASRGRASVVPSSSPRSEAKAGPGAPRTPAPQPAPRLKLDPLELESVASLRLTHEPSGASSTSDPAQREAAAALWAGMSATPEEAASASARMQALEQSLQQLRAESARTRESLESLQAQLRAAREDRYANPLVYALGALSAALAAALLWVLARRGAPPARQWWAPSALAESRRRALEEEVSALQSERRDSADRPKADVRRPSGPATFCEEAQPAPRAGPAVEAPSPVASAAAAPAPRAVLPLREDHAHNGKVSVEELIDLEQQAEFFVALGQEESAIALLQSHVQHHPDGSPLPYLKLMELHQQRGDREAYESVRGEFNQRFNAYAPAWEESLADGRSLEDYPAVISRLQGLWETPARALEVLQASLLRRDASAQTFDLPAYRELLLLYSIAGERVEHADEGGVDILLPFDEPAPRFGQTMLEPLTAAGAAPGPDTGPAAPPAPQFEIDLPLDDFPPVPAPSPAPVDHPPGRVIDFEPVDLDVNVPARGGDGRTGRG</sequence>
<feature type="region of interest" description="Disordered" evidence="2">
    <location>
        <begin position="617"/>
        <end position="688"/>
    </location>
</feature>
<feature type="compositionally biased region" description="Low complexity" evidence="2">
    <location>
        <begin position="617"/>
        <end position="629"/>
    </location>
</feature>
<keyword evidence="4" id="KW-0732">Signal</keyword>
<keyword evidence="3" id="KW-1133">Transmembrane helix</keyword>
<name>A0ABY6MWA2_9BURK</name>
<organism evidence="5 6">
    <name type="scientific">Caldimonas aquatica</name>
    <dbReference type="NCBI Taxonomy" id="376175"/>
    <lineage>
        <taxon>Bacteria</taxon>
        <taxon>Pseudomonadati</taxon>
        <taxon>Pseudomonadota</taxon>
        <taxon>Betaproteobacteria</taxon>
        <taxon>Burkholderiales</taxon>
        <taxon>Sphaerotilaceae</taxon>
        <taxon>Caldimonas</taxon>
    </lineage>
</organism>
<keyword evidence="3" id="KW-0472">Membrane</keyword>
<feature type="compositionally biased region" description="Low complexity" evidence="2">
    <location>
        <begin position="196"/>
        <end position="216"/>
    </location>
</feature>
<feature type="region of interest" description="Disordered" evidence="2">
    <location>
        <begin position="131"/>
        <end position="228"/>
    </location>
</feature>
<feature type="chain" id="PRO_5046054600" description="Tetratricopeptide repeat protein" evidence="4">
    <location>
        <begin position="24"/>
        <end position="688"/>
    </location>
</feature>
<dbReference type="Proteomes" id="UP001163266">
    <property type="component" value="Chromosome"/>
</dbReference>
<evidence type="ECO:0008006" key="7">
    <source>
        <dbReference type="Google" id="ProtNLM"/>
    </source>
</evidence>
<protein>
    <recommendedName>
        <fullName evidence="7">Tetratricopeptide repeat protein</fullName>
    </recommendedName>
</protein>
<evidence type="ECO:0000256" key="2">
    <source>
        <dbReference type="SAM" id="MobiDB-lite"/>
    </source>
</evidence>
<dbReference type="EMBL" id="CP110257">
    <property type="protein sequence ID" value="UZD56294.1"/>
    <property type="molecule type" value="Genomic_DNA"/>
</dbReference>
<evidence type="ECO:0000256" key="3">
    <source>
        <dbReference type="SAM" id="Phobius"/>
    </source>
</evidence>
<accession>A0ABY6MWA2</accession>
<evidence type="ECO:0000313" key="5">
    <source>
        <dbReference type="EMBL" id="UZD56294.1"/>
    </source>
</evidence>
<evidence type="ECO:0000313" key="6">
    <source>
        <dbReference type="Proteomes" id="UP001163266"/>
    </source>
</evidence>
<keyword evidence="1" id="KW-0175">Coiled coil</keyword>
<feature type="compositionally biased region" description="Pro residues" evidence="2">
    <location>
        <begin position="645"/>
        <end position="659"/>
    </location>
</feature>
<feature type="region of interest" description="Disordered" evidence="2">
    <location>
        <begin position="371"/>
        <end position="420"/>
    </location>
</feature>
<gene>
    <name evidence="5" type="ORF">OMP39_06935</name>
</gene>
<feature type="compositionally biased region" description="Basic and acidic residues" evidence="2">
    <location>
        <begin position="376"/>
        <end position="391"/>
    </location>
</feature>
<feature type="transmembrane region" description="Helical" evidence="3">
    <location>
        <begin position="323"/>
        <end position="343"/>
    </location>
</feature>
<keyword evidence="6" id="KW-1185">Reference proteome</keyword>
<dbReference type="RefSeq" id="WP_264894234.1">
    <property type="nucleotide sequence ID" value="NZ_CP110257.1"/>
</dbReference>
<evidence type="ECO:0000256" key="1">
    <source>
        <dbReference type="SAM" id="Coils"/>
    </source>
</evidence>
<proteinExistence type="predicted"/>